<feature type="region of interest" description="Disordered" evidence="16">
    <location>
        <begin position="556"/>
        <end position="581"/>
    </location>
</feature>
<dbReference type="CDD" id="cd05534">
    <property type="entry name" value="POLBc_zeta"/>
    <property type="match status" value="1"/>
</dbReference>
<dbReference type="CDD" id="cd05778">
    <property type="entry name" value="DNA_polB_zeta_exo"/>
    <property type="match status" value="1"/>
</dbReference>
<comment type="similarity">
    <text evidence="4">Belongs to the glucose-6-phosphate 1-epimerase family.</text>
</comment>
<evidence type="ECO:0000313" key="21">
    <source>
        <dbReference type="EMBL" id="KAJ2927170.1"/>
    </source>
</evidence>
<evidence type="ECO:0000259" key="17">
    <source>
        <dbReference type="Pfam" id="PF00136"/>
    </source>
</evidence>
<name>A0A9W8MCR5_9AGAR</name>
<dbReference type="GO" id="GO:0030246">
    <property type="term" value="F:carbohydrate binding"/>
    <property type="evidence" value="ECO:0007669"/>
    <property type="project" value="InterPro"/>
</dbReference>
<keyword evidence="15" id="KW-0235">DNA replication</keyword>
<organism evidence="21 22">
    <name type="scientific">Candolleomyces eurysporus</name>
    <dbReference type="NCBI Taxonomy" id="2828524"/>
    <lineage>
        <taxon>Eukaryota</taxon>
        <taxon>Fungi</taxon>
        <taxon>Dikarya</taxon>
        <taxon>Basidiomycota</taxon>
        <taxon>Agaricomycotina</taxon>
        <taxon>Agaricomycetes</taxon>
        <taxon>Agaricomycetidae</taxon>
        <taxon>Agaricales</taxon>
        <taxon>Agaricineae</taxon>
        <taxon>Psathyrellaceae</taxon>
        <taxon>Candolleomyces</taxon>
    </lineage>
</organism>
<dbReference type="Pfam" id="PF24065">
    <property type="entry name" value="REV3_N"/>
    <property type="match status" value="1"/>
</dbReference>
<dbReference type="InterPro" id="IPR056435">
    <property type="entry name" value="DPOD/Z_N"/>
</dbReference>
<keyword evidence="7" id="KW-0479">Metal-binding</keyword>
<evidence type="ECO:0000256" key="9">
    <source>
        <dbReference type="ARBA" id="ARBA00022833"/>
    </source>
</evidence>
<evidence type="ECO:0000256" key="11">
    <source>
        <dbReference type="ARBA" id="ARBA00023004"/>
    </source>
</evidence>
<evidence type="ECO:0000256" key="10">
    <source>
        <dbReference type="ARBA" id="ARBA00022932"/>
    </source>
</evidence>
<dbReference type="GO" id="GO:0003887">
    <property type="term" value="F:DNA-directed DNA polymerase activity"/>
    <property type="evidence" value="ECO:0007669"/>
    <property type="project" value="UniProtKB-KW"/>
</dbReference>
<evidence type="ECO:0000256" key="6">
    <source>
        <dbReference type="ARBA" id="ARBA00022695"/>
    </source>
</evidence>
<dbReference type="EMBL" id="JANBPK010001037">
    <property type="protein sequence ID" value="KAJ2927170.1"/>
    <property type="molecule type" value="Genomic_DNA"/>
</dbReference>
<dbReference type="PRINTS" id="PR00106">
    <property type="entry name" value="DNAPOLB"/>
</dbReference>
<evidence type="ECO:0000256" key="7">
    <source>
        <dbReference type="ARBA" id="ARBA00022723"/>
    </source>
</evidence>
<keyword evidence="9" id="KW-0862">Zinc</keyword>
<keyword evidence="15" id="KW-0238">DNA-binding</keyword>
<dbReference type="SUPFAM" id="SSF56672">
    <property type="entry name" value="DNA/RNA polymerases"/>
    <property type="match status" value="1"/>
</dbReference>
<feature type="domain" description="DNA polymerase delta/zeta catalytic subunit N-terminal" evidence="19">
    <location>
        <begin position="349"/>
        <end position="429"/>
    </location>
</feature>
<dbReference type="InterPro" id="IPR006172">
    <property type="entry name" value="DNA-dir_DNA_pol_B"/>
</dbReference>
<dbReference type="InterPro" id="IPR023211">
    <property type="entry name" value="DNA_pol_palm_dom_sf"/>
</dbReference>
<feature type="domain" description="DNA polymerase zeta catalytic subunit N-terminal" evidence="20">
    <location>
        <begin position="303"/>
        <end position="348"/>
    </location>
</feature>
<evidence type="ECO:0000256" key="5">
    <source>
        <dbReference type="ARBA" id="ARBA00022679"/>
    </source>
</evidence>
<dbReference type="InterPro" id="IPR043502">
    <property type="entry name" value="DNA/RNA_pol_sf"/>
</dbReference>
<dbReference type="FunFam" id="1.10.287.690:FF:000002">
    <property type="entry name" value="DNA polymerase zeta"/>
    <property type="match status" value="1"/>
</dbReference>
<evidence type="ECO:0000256" key="16">
    <source>
        <dbReference type="SAM" id="MobiDB-lite"/>
    </source>
</evidence>
<dbReference type="Gene3D" id="3.90.1600.10">
    <property type="entry name" value="Palm domain of DNA polymerase"/>
    <property type="match status" value="1"/>
</dbReference>
<evidence type="ECO:0000256" key="12">
    <source>
        <dbReference type="ARBA" id="ARBA00023014"/>
    </source>
</evidence>
<dbReference type="Pfam" id="PF01263">
    <property type="entry name" value="Aldose_epim"/>
    <property type="match status" value="1"/>
</dbReference>
<evidence type="ECO:0000256" key="2">
    <source>
        <dbReference type="ARBA" id="ARBA00001966"/>
    </source>
</evidence>
<evidence type="ECO:0000259" key="18">
    <source>
        <dbReference type="Pfam" id="PF03104"/>
    </source>
</evidence>
<dbReference type="GO" id="GO:0051536">
    <property type="term" value="F:iron-sulfur cluster binding"/>
    <property type="evidence" value="ECO:0007669"/>
    <property type="project" value="UniProtKB-KW"/>
</dbReference>
<dbReference type="EC" id="2.7.7.7" evidence="15"/>
<keyword evidence="12" id="KW-0411">Iron-sulfur</keyword>
<comment type="cofactor">
    <cofactor evidence="2">
        <name>[4Fe-4S] cluster</name>
        <dbReference type="ChEBI" id="CHEBI:49883"/>
    </cofactor>
</comment>
<keyword evidence="8" id="KW-0227">DNA damage</keyword>
<comment type="similarity">
    <text evidence="3 15">Belongs to the DNA polymerase type-B family.</text>
</comment>
<dbReference type="InterPro" id="IPR056447">
    <property type="entry name" value="REV3_N"/>
</dbReference>
<dbReference type="Gene3D" id="3.30.420.10">
    <property type="entry name" value="Ribonuclease H-like superfamily/Ribonuclease H"/>
    <property type="match status" value="1"/>
</dbReference>
<comment type="caution">
    <text evidence="21">The sequence shown here is derived from an EMBL/GenBank/DDBJ whole genome shotgun (WGS) entry which is preliminary data.</text>
</comment>
<gene>
    <name evidence="21" type="ORF">H1R20_g9956</name>
</gene>
<dbReference type="CDD" id="cd09020">
    <property type="entry name" value="D-hex-6-P-epi_like"/>
    <property type="match status" value="1"/>
</dbReference>
<evidence type="ECO:0000259" key="20">
    <source>
        <dbReference type="Pfam" id="PF24065"/>
    </source>
</evidence>
<evidence type="ECO:0000313" key="22">
    <source>
        <dbReference type="Proteomes" id="UP001140091"/>
    </source>
</evidence>
<evidence type="ECO:0000256" key="8">
    <source>
        <dbReference type="ARBA" id="ARBA00022763"/>
    </source>
</evidence>
<dbReference type="SUPFAM" id="SSF74650">
    <property type="entry name" value="Galactose mutarotase-like"/>
    <property type="match status" value="1"/>
</dbReference>
<proteinExistence type="inferred from homology"/>
<comment type="catalytic activity">
    <reaction evidence="14 15">
        <text>DNA(n) + a 2'-deoxyribonucleoside 5'-triphosphate = DNA(n+1) + diphosphate</text>
        <dbReference type="Rhea" id="RHEA:22508"/>
        <dbReference type="Rhea" id="RHEA-COMP:17339"/>
        <dbReference type="Rhea" id="RHEA-COMP:17340"/>
        <dbReference type="ChEBI" id="CHEBI:33019"/>
        <dbReference type="ChEBI" id="CHEBI:61560"/>
        <dbReference type="ChEBI" id="CHEBI:173112"/>
        <dbReference type="EC" id="2.7.7.7"/>
    </reaction>
</comment>
<dbReference type="PROSITE" id="PS00116">
    <property type="entry name" value="DNA_POLYMERASE_B"/>
    <property type="match status" value="1"/>
</dbReference>
<sequence length="1736" mass="194481">MPIQDLNDKIVLQHPQGPSVTVLLYGATIISWKSQSLENGELKERLFVSSKAFLDGSKPVRGGIPVVFPCFGAPERPEHKKLAQHGFARNEIWKFDSVVMDNEAGVSVRLVLEPTAKISAVYEQPFKLAYVVTLASHQLSTDLHVHNTSTDKVLDFQALLHTYLAVPADRVSISSLDGLAYYDKTESTEEGRKTSKTEERASVDVQKFTDSVYENAPGKYQITWDDGTLEVRAKGFKDVVVWNPQQEGSKLADMEEGGWKKYVCVEPGFVRGYVQLEPNGEWIGQQVITIQNDSHSSSEQPKLRVSLNQIDYTVQPPGPLDSSDLPAVPVIRIYGTSSTGQKTCLHVHQVYPYCYIDYGGSLKPRDVKSYIQNLLRSLNHAVALSLKRSPDSPKSRYIRGIILVKGIHFYGFHSSYSPFLKIIISNPTYTNRIVTILRSGTVMGMRFRIYEAHLSFALQFLCDFGLYGCGLVDLQDAWKRCQDEEEDNSLDLKASPYFRQSRLPLEIDAIAPQILNRHRLAGRKVDFKIGETPPTFPDEPLVLSVRELWDDERNRRKAKGLNPSPELPIEASENSRGSGGDWVSEVRYWEAIQKRIRGEATTLDPILTETQPWEGRVMTTFESIEALWDPCWRRWKPAPSTAKDVSANIIAEVTTEDTAAFPDSEGEISVDISLFSNEDVEESTDDILGGLDRNEDPEDEALGEGEEDDPNDATEDEDPEARQTPGVDENPFEAPGGGQSELKADTYRLESPPTPVDTDTEEYGGGSPTPTNRKKPEDARRIFPDGDKTPTKNGRTTPTQTLPQTGKTQRKVMFRDQVEGSVESLDEPEPLSPEKSPEEVAAAEKRASMVARRAVHLSQAYQTCKLKSDNQFQYHLPPPSIKELLGSCDIAGIPQKVYQAPYYSVATDIPDKPKEYGGLMFTLKGKNVASLDEWRSEDGVASELPVSFGGTFHTEGVAGWEYAGQPPSVRQTRKWLQDNSTKTKGIERSRKLRSQIEGPTQANIYGFKTTPITGESCRESASLSILSLEVFAPTDSGKNPDPENDGMVAAFYALHVAGATSIQQGLLALASPQLDHRRLRDFDLDLAYDELDLINKIVDKILELDPDIITGWEIQKSSWGYLDARAQTFGMDIRELISRAPERHAAGGNEKWGFRKTSTFQVVGRHVFNAWRILRSEQTLTIYSFENVAFHILQRRVPKYSPDTLTGWYNSPIPSHTARVLEYFSKRACMVLEILEQIEIVTKTAEFARIFGVDFFSVISRGSQFKVESFMFRIAKPESFVLISPSKADVGRQNAAECMPLIMEPQSAFYSSPLVVLDFQSLYPSIMIAYNYCYSTCLGRVQPFQEKYKFGVVNLDLPNGLVGQLKDNVTVAPNGIMYVKSNVRRGLLGRMLTELLDTRVMVKQAMKGAKNDRALKRVLDARQLGLKYIANVTYGYTSASFSGRMPAVEIADSIVQSGRETLEKAIMLVNSTKKWGAQVVYGDTDSMFIYLRGKTKEEAFRIGYEMADAVTAMNPAPVKLKFEKVYLPCVLMAKKRYVGFKYESVDAEEPGFDAKGIETVRRDGVLAQRKMVENCLKILFRTQDLSEIKEYCCRSWTKLLENRASAQDFIFAKEVRMGSYSDAGAPPPGVMVAARKMLEDPNYEPQYAERVPALQLDADYYITRVLIPPLERIFNLVGADVKQWYQEMPKLATVEHNSPRKARGLSMSPGKPNINEHFSNAQCFICGRPSVDSEGV</sequence>
<dbReference type="InterPro" id="IPR017964">
    <property type="entry name" value="DNA-dir_DNA_pol_B_CS"/>
</dbReference>
<dbReference type="PANTHER" id="PTHR45812">
    <property type="entry name" value="DNA POLYMERASE ZETA CATALYTIC SUBUNIT"/>
    <property type="match status" value="1"/>
</dbReference>
<comment type="catalytic activity">
    <reaction evidence="1">
        <text>alpha-D-glucose 6-phosphate = beta-D-glucose 6-phosphate</text>
        <dbReference type="Rhea" id="RHEA:16249"/>
        <dbReference type="ChEBI" id="CHEBI:58225"/>
        <dbReference type="ChEBI" id="CHEBI:58247"/>
        <dbReference type="EC" id="5.1.3.15"/>
    </reaction>
</comment>
<keyword evidence="13" id="KW-0234">DNA repair</keyword>
<evidence type="ECO:0000256" key="4">
    <source>
        <dbReference type="ARBA" id="ARBA00005866"/>
    </source>
</evidence>
<evidence type="ECO:0000256" key="13">
    <source>
        <dbReference type="ARBA" id="ARBA00023204"/>
    </source>
</evidence>
<dbReference type="GO" id="GO:0042276">
    <property type="term" value="P:error-prone translesion synthesis"/>
    <property type="evidence" value="ECO:0007669"/>
    <property type="project" value="TreeGrafter"/>
</dbReference>
<dbReference type="FunFam" id="3.30.420.10:FF:000024">
    <property type="entry name" value="DNA polymerase zeta catalytic subunit"/>
    <property type="match status" value="1"/>
</dbReference>
<dbReference type="OrthoDB" id="1659429at2759"/>
<dbReference type="GO" id="GO:0047938">
    <property type="term" value="F:glucose-6-phosphate 1-epimerase activity"/>
    <property type="evidence" value="ECO:0007669"/>
    <property type="project" value="UniProtKB-EC"/>
</dbReference>
<dbReference type="GO" id="GO:0000724">
    <property type="term" value="P:double-strand break repair via homologous recombination"/>
    <property type="evidence" value="ECO:0007669"/>
    <property type="project" value="TreeGrafter"/>
</dbReference>
<dbReference type="InterPro" id="IPR006134">
    <property type="entry name" value="DNA-dir_DNA_pol_B_multi_dom"/>
</dbReference>
<dbReference type="GO" id="GO:0005975">
    <property type="term" value="P:carbohydrate metabolic process"/>
    <property type="evidence" value="ECO:0007669"/>
    <property type="project" value="InterPro"/>
</dbReference>
<dbReference type="Gene3D" id="3.30.342.10">
    <property type="entry name" value="DNA Polymerase, chain B, domain 1"/>
    <property type="match status" value="1"/>
</dbReference>
<evidence type="ECO:0000256" key="3">
    <source>
        <dbReference type="ARBA" id="ARBA00005755"/>
    </source>
</evidence>
<dbReference type="InterPro" id="IPR030559">
    <property type="entry name" value="PolZ_Rev3"/>
</dbReference>
<dbReference type="Gene3D" id="2.70.98.10">
    <property type="match status" value="1"/>
</dbReference>
<feature type="compositionally biased region" description="Polar residues" evidence="16">
    <location>
        <begin position="791"/>
        <end position="807"/>
    </location>
</feature>
<accession>A0A9W8MCR5</accession>
<dbReference type="Gene3D" id="1.10.132.60">
    <property type="entry name" value="DNA polymerase family B, C-terminal domain"/>
    <property type="match status" value="1"/>
</dbReference>
<dbReference type="SMART" id="SM00486">
    <property type="entry name" value="POLBc"/>
    <property type="match status" value="1"/>
</dbReference>
<evidence type="ECO:0000259" key="19">
    <source>
        <dbReference type="Pfam" id="PF24055"/>
    </source>
</evidence>
<dbReference type="Gene3D" id="1.10.287.690">
    <property type="entry name" value="Helix hairpin bin"/>
    <property type="match status" value="1"/>
</dbReference>
<evidence type="ECO:0000256" key="15">
    <source>
        <dbReference type="RuleBase" id="RU000442"/>
    </source>
</evidence>
<keyword evidence="10 15" id="KW-0239">DNA-directed DNA polymerase</keyword>
<evidence type="ECO:0000256" key="14">
    <source>
        <dbReference type="ARBA" id="ARBA00049244"/>
    </source>
</evidence>
<dbReference type="Pfam" id="PF24055">
    <property type="entry name" value="POL3_N"/>
    <property type="match status" value="1"/>
</dbReference>
<dbReference type="InterPro" id="IPR008183">
    <property type="entry name" value="Aldose_1/G6P_1-epimerase"/>
</dbReference>
<dbReference type="GO" id="GO:0016035">
    <property type="term" value="C:zeta DNA polymerase complex"/>
    <property type="evidence" value="ECO:0007669"/>
    <property type="project" value="InterPro"/>
</dbReference>
<dbReference type="GO" id="GO:0005634">
    <property type="term" value="C:nucleus"/>
    <property type="evidence" value="ECO:0007669"/>
    <property type="project" value="TreeGrafter"/>
</dbReference>
<feature type="domain" description="DNA-directed DNA polymerase family B multifunctional" evidence="17">
    <location>
        <begin position="1255"/>
        <end position="1652"/>
    </location>
</feature>
<feature type="compositionally biased region" description="Acidic residues" evidence="16">
    <location>
        <begin position="695"/>
        <end position="719"/>
    </location>
</feature>
<dbReference type="InterPro" id="IPR042087">
    <property type="entry name" value="DNA_pol_B_thumb"/>
</dbReference>
<dbReference type="InterPro" id="IPR025532">
    <property type="entry name" value="G6P_1-epimerase"/>
</dbReference>
<feature type="non-terminal residue" evidence="21">
    <location>
        <position position="1"/>
    </location>
</feature>
<dbReference type="SUPFAM" id="SSF53098">
    <property type="entry name" value="Ribonuclease H-like"/>
    <property type="match status" value="1"/>
</dbReference>
<dbReference type="GO" id="GO:0006260">
    <property type="term" value="P:DNA replication"/>
    <property type="evidence" value="ECO:0007669"/>
    <property type="project" value="UniProtKB-KW"/>
</dbReference>
<dbReference type="Pfam" id="PF00136">
    <property type="entry name" value="DNA_pol_B"/>
    <property type="match status" value="1"/>
</dbReference>
<keyword evidence="5 15" id="KW-0808">Transferase</keyword>
<dbReference type="InterPro" id="IPR012337">
    <property type="entry name" value="RNaseH-like_sf"/>
</dbReference>
<dbReference type="InterPro" id="IPR006133">
    <property type="entry name" value="DNA-dir_DNA_pol_B_exonuc"/>
</dbReference>
<feature type="compositionally biased region" description="Basic and acidic residues" evidence="16">
    <location>
        <begin position="774"/>
        <end position="790"/>
    </location>
</feature>
<dbReference type="Pfam" id="PF03104">
    <property type="entry name" value="DNA_pol_B_exo1"/>
    <property type="match status" value="1"/>
</dbReference>
<dbReference type="GO" id="GO:0000166">
    <property type="term" value="F:nucleotide binding"/>
    <property type="evidence" value="ECO:0007669"/>
    <property type="project" value="InterPro"/>
</dbReference>
<dbReference type="GO" id="GO:0003677">
    <property type="term" value="F:DNA binding"/>
    <property type="evidence" value="ECO:0007669"/>
    <property type="project" value="UniProtKB-KW"/>
</dbReference>
<dbReference type="InterPro" id="IPR014718">
    <property type="entry name" value="GH-type_carb-bd"/>
</dbReference>
<reference evidence="21" key="1">
    <citation type="submission" date="2022-06" db="EMBL/GenBank/DDBJ databases">
        <title>Genome Sequence of Candolleomyces eurysporus.</title>
        <authorList>
            <person name="Buettner E."/>
        </authorList>
    </citation>
    <scope>NUCLEOTIDE SEQUENCE</scope>
    <source>
        <strain evidence="21">VTCC 930004</strain>
    </source>
</reference>
<evidence type="ECO:0000256" key="1">
    <source>
        <dbReference type="ARBA" id="ARBA00001096"/>
    </source>
</evidence>
<dbReference type="InterPro" id="IPR036397">
    <property type="entry name" value="RNaseH_sf"/>
</dbReference>
<keyword evidence="22" id="KW-1185">Reference proteome</keyword>
<dbReference type="PANTHER" id="PTHR45812:SF1">
    <property type="entry name" value="DNA POLYMERASE ZETA CATALYTIC SUBUNIT"/>
    <property type="match status" value="1"/>
</dbReference>
<keyword evidence="11" id="KW-0408">Iron</keyword>
<dbReference type="Proteomes" id="UP001140091">
    <property type="component" value="Unassembled WGS sequence"/>
</dbReference>
<feature type="region of interest" description="Disordered" evidence="16">
    <location>
        <begin position="674"/>
        <end position="837"/>
    </location>
</feature>
<protein>
    <recommendedName>
        <fullName evidence="15">DNA polymerase</fullName>
        <ecNumber evidence="15">2.7.7.7</ecNumber>
    </recommendedName>
</protein>
<dbReference type="InterPro" id="IPR011013">
    <property type="entry name" value="Gal_mutarotase_sf_dom"/>
</dbReference>
<feature type="domain" description="DNA-directed DNA polymerase family B exonuclease" evidence="18">
    <location>
        <begin position="1021"/>
        <end position="1187"/>
    </location>
</feature>
<keyword evidence="6 15" id="KW-0548">Nucleotidyltransferase</keyword>
<dbReference type="GO" id="GO:0046872">
    <property type="term" value="F:metal ion binding"/>
    <property type="evidence" value="ECO:0007669"/>
    <property type="project" value="UniProtKB-KW"/>
</dbReference>